<dbReference type="InterPro" id="IPR036259">
    <property type="entry name" value="MFS_trans_sf"/>
</dbReference>
<dbReference type="InterPro" id="IPR020846">
    <property type="entry name" value="MFS_dom"/>
</dbReference>
<dbReference type="Proteomes" id="UP000315395">
    <property type="component" value="Chromosome"/>
</dbReference>
<dbReference type="RefSeq" id="WP_143781570.1">
    <property type="nucleotide sequence ID" value="NZ_CP041616.1"/>
</dbReference>
<name>A0A516G5X0_9MICO</name>
<protein>
    <submittedName>
        <fullName evidence="8">MFS transporter</fullName>
    </submittedName>
</protein>
<dbReference type="SUPFAM" id="SSF103473">
    <property type="entry name" value="MFS general substrate transporter"/>
    <property type="match status" value="1"/>
</dbReference>
<accession>A0A516G5X0</accession>
<feature type="transmembrane region" description="Helical" evidence="6">
    <location>
        <begin position="317"/>
        <end position="336"/>
    </location>
</feature>
<organism evidence="8 9">
    <name type="scientific">Ornithinimicrobium ciconiae</name>
    <dbReference type="NCBI Taxonomy" id="2594265"/>
    <lineage>
        <taxon>Bacteria</taxon>
        <taxon>Bacillati</taxon>
        <taxon>Actinomycetota</taxon>
        <taxon>Actinomycetes</taxon>
        <taxon>Micrococcales</taxon>
        <taxon>Ornithinimicrobiaceae</taxon>
        <taxon>Ornithinimicrobium</taxon>
    </lineage>
</organism>
<dbReference type="OrthoDB" id="145388at2"/>
<keyword evidence="2" id="KW-1003">Cell membrane</keyword>
<feature type="domain" description="Major facilitator superfamily (MFS) profile" evidence="7">
    <location>
        <begin position="6"/>
        <end position="405"/>
    </location>
</feature>
<dbReference type="PANTHER" id="PTHR23513:SF6">
    <property type="entry name" value="MAJOR FACILITATOR SUPERFAMILY ASSOCIATED DOMAIN-CONTAINING PROTEIN"/>
    <property type="match status" value="1"/>
</dbReference>
<keyword evidence="4 6" id="KW-1133">Transmembrane helix</keyword>
<evidence type="ECO:0000313" key="8">
    <source>
        <dbReference type="EMBL" id="QDO86907.1"/>
    </source>
</evidence>
<comment type="subcellular location">
    <subcellularLocation>
        <location evidence="1">Cell membrane</location>
        <topology evidence="1">Multi-pass membrane protein</topology>
    </subcellularLocation>
</comment>
<gene>
    <name evidence="8" type="ORF">FNH13_00095</name>
</gene>
<dbReference type="InterPro" id="IPR011701">
    <property type="entry name" value="MFS"/>
</dbReference>
<feature type="transmembrane region" description="Helical" evidence="6">
    <location>
        <begin position="226"/>
        <end position="251"/>
    </location>
</feature>
<evidence type="ECO:0000256" key="4">
    <source>
        <dbReference type="ARBA" id="ARBA00022989"/>
    </source>
</evidence>
<dbReference type="KEGG" id="orz:FNH13_00095"/>
<dbReference type="PANTHER" id="PTHR23513">
    <property type="entry name" value="INTEGRAL MEMBRANE EFFLUX PROTEIN-RELATED"/>
    <property type="match status" value="1"/>
</dbReference>
<dbReference type="Gene3D" id="1.20.1250.20">
    <property type="entry name" value="MFS general substrate transporter like domains"/>
    <property type="match status" value="1"/>
</dbReference>
<feature type="transmembrane region" description="Helical" evidence="6">
    <location>
        <begin position="383"/>
        <end position="401"/>
    </location>
</feature>
<evidence type="ECO:0000256" key="2">
    <source>
        <dbReference type="ARBA" id="ARBA00022475"/>
    </source>
</evidence>
<feature type="transmembrane region" description="Helical" evidence="6">
    <location>
        <begin position="157"/>
        <end position="184"/>
    </location>
</feature>
<dbReference type="AlphaFoldDB" id="A0A516G5X0"/>
<keyword evidence="3 6" id="KW-0812">Transmembrane</keyword>
<feature type="transmembrane region" description="Helical" evidence="6">
    <location>
        <begin position="12"/>
        <end position="35"/>
    </location>
</feature>
<reference evidence="8 9" key="1">
    <citation type="submission" date="2019-07" db="EMBL/GenBank/DDBJ databases">
        <title>complete genome sequencing of Ornithinimicrobium sp. H23M54.</title>
        <authorList>
            <person name="Bae J.-W."/>
            <person name="Lee S.-Y."/>
        </authorList>
    </citation>
    <scope>NUCLEOTIDE SEQUENCE [LARGE SCALE GENOMIC DNA]</scope>
    <source>
        <strain evidence="8 9">H23M54</strain>
    </source>
</reference>
<dbReference type="Pfam" id="PF07690">
    <property type="entry name" value="MFS_1"/>
    <property type="match status" value="1"/>
</dbReference>
<dbReference type="GO" id="GO:0005886">
    <property type="term" value="C:plasma membrane"/>
    <property type="evidence" value="ECO:0007669"/>
    <property type="project" value="UniProtKB-SubCell"/>
</dbReference>
<feature type="transmembrane region" description="Helical" evidence="6">
    <location>
        <begin position="357"/>
        <end position="377"/>
    </location>
</feature>
<dbReference type="GO" id="GO:0022857">
    <property type="term" value="F:transmembrane transporter activity"/>
    <property type="evidence" value="ECO:0007669"/>
    <property type="project" value="InterPro"/>
</dbReference>
<evidence type="ECO:0000256" key="5">
    <source>
        <dbReference type="ARBA" id="ARBA00023136"/>
    </source>
</evidence>
<evidence type="ECO:0000259" key="7">
    <source>
        <dbReference type="PROSITE" id="PS50850"/>
    </source>
</evidence>
<proteinExistence type="predicted"/>
<feature type="transmembrane region" description="Helical" evidence="6">
    <location>
        <begin position="263"/>
        <end position="282"/>
    </location>
</feature>
<sequence length="411" mass="42045">MALGRGFARLWAGNALGNLSDGLAFVVIPLLAVALTTDPLLVAGLPAAYSAVRLLTVVPVGVLVDRWDRRVILWSTNLLRGVLLVGFAAALSVGVESITALYAVYVALGVLESAADNAALSVLPSLVPDAQLDRANGRISAAQLIADEFVGPPLGGLLFAVTMALPVYAMGGLHLGAAAFFLALPRSGGVRLGGEEPAEGDATAGQQGSLVAEAVEGARWLRRHRLLGGLTAVGAVANLAYMVPFSVLVLWAREVLGLGATGYGVLLAASALGGLVGSFTAAPVRERVGYGPTILGALLLGSATMVGLWLTTSPWSAGLLLAAYILHAVVWGICVATLRQRLVPDRLRGRVNASARLLAMVGLTVGALLGGVIASVWSLEITFLVSGALFAGCAAVIPWVFRGAEPPDGAS</sequence>
<dbReference type="CDD" id="cd06173">
    <property type="entry name" value="MFS_MefA_like"/>
    <property type="match status" value="1"/>
</dbReference>
<dbReference type="PROSITE" id="PS50850">
    <property type="entry name" value="MFS"/>
    <property type="match status" value="1"/>
</dbReference>
<feature type="transmembrane region" description="Helical" evidence="6">
    <location>
        <begin position="294"/>
        <end position="311"/>
    </location>
</feature>
<feature type="transmembrane region" description="Helical" evidence="6">
    <location>
        <begin position="84"/>
        <end position="108"/>
    </location>
</feature>
<evidence type="ECO:0000256" key="3">
    <source>
        <dbReference type="ARBA" id="ARBA00022692"/>
    </source>
</evidence>
<dbReference type="EMBL" id="CP041616">
    <property type="protein sequence ID" value="QDO86907.1"/>
    <property type="molecule type" value="Genomic_DNA"/>
</dbReference>
<keyword evidence="5 6" id="KW-0472">Membrane</keyword>
<evidence type="ECO:0000256" key="6">
    <source>
        <dbReference type="SAM" id="Phobius"/>
    </source>
</evidence>
<keyword evidence="9" id="KW-1185">Reference proteome</keyword>
<feature type="transmembrane region" description="Helical" evidence="6">
    <location>
        <begin position="41"/>
        <end position="64"/>
    </location>
</feature>
<evidence type="ECO:0000313" key="9">
    <source>
        <dbReference type="Proteomes" id="UP000315395"/>
    </source>
</evidence>
<evidence type="ECO:0000256" key="1">
    <source>
        <dbReference type="ARBA" id="ARBA00004651"/>
    </source>
</evidence>